<comment type="caution">
    <text evidence="1">The sequence shown here is derived from an EMBL/GenBank/DDBJ whole genome shotgun (WGS) entry which is preliminary data.</text>
</comment>
<evidence type="ECO:0000313" key="1">
    <source>
        <dbReference type="EMBL" id="CAK9146678.1"/>
    </source>
</evidence>
<dbReference type="EMBL" id="CAUOFW020001608">
    <property type="protein sequence ID" value="CAK9146678.1"/>
    <property type="molecule type" value="Genomic_DNA"/>
</dbReference>
<sequence>MKTEKKRWRNDVGLVKLRHLHDDDEEEEEGGLLMICIHCSTFDFTDCFCRLLYEFFEWFHHVSIRFGYKLFESSDMTPILAELSDMAKSTRDLSLRATNLSWVVDAFTQFRDIKKSKKEKIGISSRMAQDVEEDLKIEGDSTCDDFDFGFNVENGDLKSVMIEVGEGFFDLNEVDDSSQGHGDSNESSTDKGMVIVMKVQLMSPTVAFPMRGKMNQALLIFLVIERGYFKLGDHDDVKNL</sequence>
<keyword evidence="2" id="KW-1185">Reference proteome</keyword>
<organism evidence="1 2">
    <name type="scientific">Ilex paraguariensis</name>
    <name type="common">yerba mate</name>
    <dbReference type="NCBI Taxonomy" id="185542"/>
    <lineage>
        <taxon>Eukaryota</taxon>
        <taxon>Viridiplantae</taxon>
        <taxon>Streptophyta</taxon>
        <taxon>Embryophyta</taxon>
        <taxon>Tracheophyta</taxon>
        <taxon>Spermatophyta</taxon>
        <taxon>Magnoliopsida</taxon>
        <taxon>eudicotyledons</taxon>
        <taxon>Gunneridae</taxon>
        <taxon>Pentapetalae</taxon>
        <taxon>asterids</taxon>
        <taxon>campanulids</taxon>
        <taxon>Aquifoliales</taxon>
        <taxon>Aquifoliaceae</taxon>
        <taxon>Ilex</taxon>
    </lineage>
</organism>
<dbReference type="Proteomes" id="UP001642360">
    <property type="component" value="Unassembled WGS sequence"/>
</dbReference>
<proteinExistence type="predicted"/>
<reference evidence="1 2" key="1">
    <citation type="submission" date="2024-02" db="EMBL/GenBank/DDBJ databases">
        <authorList>
            <person name="Vignale AGUSTIN F."/>
            <person name="Sosa J E."/>
            <person name="Modenutti C."/>
        </authorList>
    </citation>
    <scope>NUCLEOTIDE SEQUENCE [LARGE SCALE GENOMIC DNA]</scope>
</reference>
<gene>
    <name evidence="1" type="ORF">ILEXP_LOCUS14537</name>
</gene>
<evidence type="ECO:0000313" key="2">
    <source>
        <dbReference type="Proteomes" id="UP001642360"/>
    </source>
</evidence>
<dbReference type="AlphaFoldDB" id="A0ABC8RPN6"/>
<accession>A0ABC8RPN6</accession>
<protein>
    <submittedName>
        <fullName evidence="1">Uncharacterized protein</fullName>
    </submittedName>
</protein>
<name>A0ABC8RPN6_9AQUA</name>